<reference evidence="1" key="2">
    <citation type="submission" date="2011-02" db="EMBL/GenBank/DDBJ databases">
        <authorList>
            <person name="MacLean D."/>
        </authorList>
    </citation>
    <scope>NUCLEOTIDE SEQUENCE</scope>
</reference>
<reference evidence="1" key="1">
    <citation type="journal article" date="2011" name="PLoS Biol.">
        <title>Gene gain and loss during evolution of obligate parasitism in the white rust pathogen of Arabidopsis thaliana.</title>
        <authorList>
            <person name="Kemen E."/>
            <person name="Gardiner A."/>
            <person name="Schultz-Larsen T."/>
            <person name="Kemen A.C."/>
            <person name="Balmuth A.L."/>
            <person name="Robert-Seilaniantz A."/>
            <person name="Bailey K."/>
            <person name="Holub E."/>
            <person name="Studholme D.J."/>
            <person name="Maclean D."/>
            <person name="Jones J.D."/>
        </authorList>
    </citation>
    <scope>NUCLEOTIDE SEQUENCE</scope>
</reference>
<organism evidence="1">
    <name type="scientific">Albugo laibachii Nc14</name>
    <dbReference type="NCBI Taxonomy" id="890382"/>
    <lineage>
        <taxon>Eukaryota</taxon>
        <taxon>Sar</taxon>
        <taxon>Stramenopiles</taxon>
        <taxon>Oomycota</taxon>
        <taxon>Peronosporomycetes</taxon>
        <taxon>Albuginales</taxon>
        <taxon>Albuginaceae</taxon>
        <taxon>Albugo</taxon>
    </lineage>
</organism>
<sequence length="318" mass="36256">MKTYSVKVYALAVFGLCSAHRDFVLAHHVPLVCISTPGSADCFQRGLKIKISPAVKPSSTGDSNGEVKPNKLLYRKACHCVGQIDEVGRKWEYASTSHAYPCCLRFKNQINVNQHNGLEVEGRLQHKVGDHTYYTGWKLRGTLLRKWITRKELQISKTSTMDPQAFITEYDGTYSHEWKAQGPVLHIGHTGVPANTAVREFSPIELRGCTTNFLSTVEYEQNIVLQLGNEATQIPAKVHDSLQKLLTSLNFELLRDGRYQGECNYFSTHIEGIQRKKKIQSRLTISDLLSPDPHSFKLHLQDHFPLIFHPFQYYILKW</sequence>
<gene>
    <name evidence="1" type="primary">AlNc14C86G5514</name>
    <name evidence="1" type="ORF">ALNC14_062580</name>
</gene>
<accession>F0WFY1</accession>
<dbReference type="EMBL" id="FR824131">
    <property type="protein sequence ID" value="CCA20115.1"/>
    <property type="molecule type" value="Genomic_DNA"/>
</dbReference>
<dbReference type="HOGENOM" id="CLU_875538_0_0_1"/>
<name>F0WFY1_9STRA</name>
<proteinExistence type="predicted"/>
<evidence type="ECO:0000313" key="1">
    <source>
        <dbReference type="EMBL" id="CCA20115.1"/>
    </source>
</evidence>
<dbReference type="AlphaFoldDB" id="F0WFY1"/>
<protein>
    <submittedName>
        <fullName evidence="1">AlNc14C86G5514 protein</fullName>
    </submittedName>
</protein>